<evidence type="ECO:0000313" key="3">
    <source>
        <dbReference type="EMBL" id="PQV58534.1"/>
    </source>
</evidence>
<keyword evidence="2" id="KW-0732">Signal</keyword>
<accession>A0A2S8SCK3</accession>
<protein>
    <submittedName>
        <fullName evidence="3">Periplasmic chaperone for outer membrane proteins Skp</fullName>
    </submittedName>
</protein>
<comment type="caution">
    <text evidence="3">The sequence shown here is derived from an EMBL/GenBank/DDBJ whole genome shotgun (WGS) entry which is preliminary data.</text>
</comment>
<dbReference type="InterPro" id="IPR005632">
    <property type="entry name" value="Chaperone_Skp"/>
</dbReference>
<reference evidence="3 4" key="1">
    <citation type="submission" date="2018-02" db="EMBL/GenBank/DDBJ databases">
        <title>Genomic Encyclopedia of Archaeal and Bacterial Type Strains, Phase II (KMG-II): from individual species to whole genera.</title>
        <authorList>
            <person name="Goeker M."/>
        </authorList>
    </citation>
    <scope>NUCLEOTIDE SEQUENCE [LARGE SCALE GENOMIC DNA]</scope>
    <source>
        <strain evidence="3 4">DSM 18921</strain>
    </source>
</reference>
<proteinExistence type="predicted"/>
<evidence type="ECO:0000256" key="2">
    <source>
        <dbReference type="SAM" id="SignalP"/>
    </source>
</evidence>
<evidence type="ECO:0000256" key="1">
    <source>
        <dbReference type="SAM" id="MobiDB-lite"/>
    </source>
</evidence>
<organism evidence="3 4">
    <name type="scientific">Albidovulum denitrificans</name>
    <dbReference type="NCBI Taxonomy" id="404881"/>
    <lineage>
        <taxon>Bacteria</taxon>
        <taxon>Pseudomonadati</taxon>
        <taxon>Pseudomonadota</taxon>
        <taxon>Alphaproteobacteria</taxon>
        <taxon>Rhodobacterales</taxon>
        <taxon>Paracoccaceae</taxon>
        <taxon>Albidovulum</taxon>
    </lineage>
</organism>
<dbReference type="Pfam" id="PF03938">
    <property type="entry name" value="OmpH"/>
    <property type="match status" value="1"/>
</dbReference>
<dbReference type="Gene3D" id="3.30.910.20">
    <property type="entry name" value="Skp domain"/>
    <property type="match status" value="1"/>
</dbReference>
<feature type="compositionally biased region" description="Pro residues" evidence="1">
    <location>
        <begin position="196"/>
        <end position="207"/>
    </location>
</feature>
<feature type="chain" id="PRO_5015492225" evidence="2">
    <location>
        <begin position="20"/>
        <end position="215"/>
    </location>
</feature>
<name>A0A2S8SCK3_9RHOB</name>
<evidence type="ECO:0000313" key="4">
    <source>
        <dbReference type="Proteomes" id="UP000238338"/>
    </source>
</evidence>
<gene>
    <name evidence="3" type="ORF">LX70_00346</name>
</gene>
<dbReference type="SUPFAM" id="SSF111384">
    <property type="entry name" value="OmpH-like"/>
    <property type="match status" value="1"/>
</dbReference>
<dbReference type="EMBL" id="PVEP01000001">
    <property type="protein sequence ID" value="PQV58534.1"/>
    <property type="molecule type" value="Genomic_DNA"/>
</dbReference>
<sequence>MRLRFAWLAAVLLASPLLAQDGTPPAAQSAILTIDQDRLYATSDWGKRAAEHLAEVSSRLAAENRALEAQLVAEERALTDARPTMDPEAFRKEADDFDARVVELRRVQDAKGRAIGRIAEAERQSFYTAALPVMGEVLRRRGAVVVLDSRAIFVSADAIDVTDEMIRAINDEVGAGTDAPDPAPEPGAEPEAVRPAPKPAAPEPAPAPDAAGGGN</sequence>
<dbReference type="InterPro" id="IPR024930">
    <property type="entry name" value="Skp_dom_sf"/>
</dbReference>
<feature type="signal peptide" evidence="2">
    <location>
        <begin position="1"/>
        <end position="19"/>
    </location>
</feature>
<feature type="region of interest" description="Disordered" evidence="1">
    <location>
        <begin position="171"/>
        <end position="215"/>
    </location>
</feature>
<dbReference type="Proteomes" id="UP000238338">
    <property type="component" value="Unassembled WGS sequence"/>
</dbReference>
<dbReference type="OrthoDB" id="7868372at2"/>
<keyword evidence="4" id="KW-1185">Reference proteome</keyword>
<dbReference type="RefSeq" id="WP_105512805.1">
    <property type="nucleotide sequence ID" value="NZ_PVEP01000001.1"/>
</dbReference>
<dbReference type="GO" id="GO:0051082">
    <property type="term" value="F:unfolded protein binding"/>
    <property type="evidence" value="ECO:0007669"/>
    <property type="project" value="InterPro"/>
</dbReference>
<dbReference type="AlphaFoldDB" id="A0A2S8SCK3"/>
<dbReference type="SMART" id="SM00935">
    <property type="entry name" value="OmpH"/>
    <property type="match status" value="1"/>
</dbReference>